<dbReference type="AlphaFoldDB" id="A0A556TTU5"/>
<feature type="compositionally biased region" description="Polar residues" evidence="2">
    <location>
        <begin position="366"/>
        <end position="377"/>
    </location>
</feature>
<feature type="region of interest" description="Disordered" evidence="2">
    <location>
        <begin position="314"/>
        <end position="349"/>
    </location>
</feature>
<keyword evidence="6" id="KW-1185">Reference proteome</keyword>
<feature type="compositionally biased region" description="Pro residues" evidence="2">
    <location>
        <begin position="820"/>
        <end position="830"/>
    </location>
</feature>
<keyword evidence="1" id="KW-0597">Phosphoprotein</keyword>
<feature type="region of interest" description="Disordered" evidence="2">
    <location>
        <begin position="499"/>
        <end position="522"/>
    </location>
</feature>
<dbReference type="InterPro" id="IPR001374">
    <property type="entry name" value="R3H_dom"/>
</dbReference>
<evidence type="ECO:0000256" key="2">
    <source>
        <dbReference type="SAM" id="MobiDB-lite"/>
    </source>
</evidence>
<organism evidence="5 6">
    <name type="scientific">Bagarius yarrelli</name>
    <name type="common">Goonch</name>
    <name type="synonym">Bagrus yarrelli</name>
    <dbReference type="NCBI Taxonomy" id="175774"/>
    <lineage>
        <taxon>Eukaryota</taxon>
        <taxon>Metazoa</taxon>
        <taxon>Chordata</taxon>
        <taxon>Craniata</taxon>
        <taxon>Vertebrata</taxon>
        <taxon>Euteleostomi</taxon>
        <taxon>Actinopterygii</taxon>
        <taxon>Neopterygii</taxon>
        <taxon>Teleostei</taxon>
        <taxon>Ostariophysi</taxon>
        <taxon>Siluriformes</taxon>
        <taxon>Sisoridae</taxon>
        <taxon>Sisorinae</taxon>
        <taxon>Bagarius</taxon>
    </lineage>
</organism>
<dbReference type="SMART" id="SM00393">
    <property type="entry name" value="R3H"/>
    <property type="match status" value="1"/>
</dbReference>
<dbReference type="Gene3D" id="3.30.1370.50">
    <property type="entry name" value="R3H-like domain"/>
    <property type="match status" value="1"/>
</dbReference>
<dbReference type="InterPro" id="IPR024771">
    <property type="entry name" value="SUZ"/>
</dbReference>
<accession>A0A556TTU5</accession>
<feature type="compositionally biased region" description="Basic residues" evidence="2">
    <location>
        <begin position="901"/>
        <end position="910"/>
    </location>
</feature>
<sequence length="1028" mass="112797">MSEVALEERGCDTMKVLESDGPAQPHSPAHTHQHNSTHTQHQEHTHTKCVQEQSCTDLGTQTQTSTTAGQPMRRSKVLYRRLTHALARPQHSFRSSYPSQEYTDSTGIDLHEFLVNTLKNNPRDRMMLLKLEQDILDFIGNNESHQRKFPPMTSYHRMLLHRVAAYFGLEHNVDQTGKSVIINKTSNTRIPDQKFSEHIKDDKTDDFQKRYILKRDSLSLDHEDGRLRMRLKDDRRSKSIEEREEEYQRARERIFAQDVSLVTNNNNNNNTFKTCLFLNLCFITLKGQDHFQLDKRIQEDVGYISSHQKRQIFRLRDSSSENEPRSLDPRPWSSTDSDSSHRNGRPAITKASSFSSISVLIRRDSTASSRSTGRLSKTGTHTHTHTHTVCHQGSDSCSSVGSSTGSLSRPALSLPIQAPPAPTRHIGAGTGDPGPPNSAINSTTHADTNTSANPNTSYYLLPLEASGVPAGSVLLHSQTGQPFPNPDGSAVLYNPVLSSQQGRGQQHMAPPPPPSQHQPSNHVVTQQDSLGNQFNQMSLAPGDVPDHQPSVFTHSMVLQNPAPSGYVLQPGQPVPMPTYPPPAPSIQQQGYIQQPVQQMSACYCAPGQYPHSNQHYRPVTPTVVPGQTPNYQGMMGAQQPQSQSLVSNQHGLTSQIQGMVVQYPPMPPYQGSTNVPQPAYQQQLVLQGPANQTPVPSASMQVYYSVLPPGQHSTVSSTVGFLPPPVSEQMQFPRAASPCGSQPIPAQQCTGVPPAPPGGSGVLMMQLSVPPPPPPAPAATQWKQNKYYSLDQQHQHHGSKAAELGLVDTTQNNSHLTSPAPSPAHSPGPPHLANLKGIRPGLGPLPIMPQFSRAFLQGDGRYPLLGQPLQYNHPIRPPLMHGSHLVNHHYHHHQGPMGFRHGGRGRRPTKKSLSTDSRTGEMATGRVLEVTDLPAGISRAEADSLLAELGKAGALIRWLPEQSQHPQQRSESNTVPADSSTATQRDLASTYTILATFPSKQAAQSALLKLNTPISTFRLKAIQRAGSQ</sequence>
<dbReference type="OrthoDB" id="278430at2759"/>
<dbReference type="GO" id="GO:0003676">
    <property type="term" value="F:nucleic acid binding"/>
    <property type="evidence" value="ECO:0007669"/>
    <property type="project" value="UniProtKB-UniRule"/>
</dbReference>
<feature type="region of interest" description="Disordered" evidence="2">
    <location>
        <begin position="362"/>
        <end position="453"/>
    </location>
</feature>
<dbReference type="InterPro" id="IPR051937">
    <property type="entry name" value="R3H_domain_containing"/>
</dbReference>
<feature type="region of interest" description="Disordered" evidence="2">
    <location>
        <begin position="749"/>
        <end position="780"/>
    </location>
</feature>
<dbReference type="PANTHER" id="PTHR15672">
    <property type="entry name" value="CAMP-REGULATED PHOSPHOPROTEIN 21 RELATED R3H DOMAIN CONTAINING PROTEIN"/>
    <property type="match status" value="1"/>
</dbReference>
<feature type="domain" description="R3H" evidence="3">
    <location>
        <begin position="125"/>
        <end position="188"/>
    </location>
</feature>
<dbReference type="PROSITE" id="PS51673">
    <property type="entry name" value="SUZ"/>
    <property type="match status" value="1"/>
</dbReference>
<feature type="domain" description="SUZ" evidence="4">
    <location>
        <begin position="189"/>
        <end position="259"/>
    </location>
</feature>
<name>A0A556TTU5_BAGYA</name>
<gene>
    <name evidence="5" type="ORF">Baya_5203</name>
</gene>
<evidence type="ECO:0000313" key="6">
    <source>
        <dbReference type="Proteomes" id="UP000319801"/>
    </source>
</evidence>
<dbReference type="EMBL" id="VCAZ01000018">
    <property type="protein sequence ID" value="TSK67226.1"/>
    <property type="molecule type" value="Genomic_DNA"/>
</dbReference>
<feature type="compositionally biased region" description="Low complexity" evidence="2">
    <location>
        <begin position="393"/>
        <end position="408"/>
    </location>
</feature>
<feature type="region of interest" description="Disordered" evidence="2">
    <location>
        <begin position="16"/>
        <end position="48"/>
    </location>
</feature>
<reference evidence="5 6" key="1">
    <citation type="journal article" date="2019" name="Genome Biol. Evol.">
        <title>Whole-Genome Sequencing of the Giant Devil Catfish, Bagarius yarrelli.</title>
        <authorList>
            <person name="Jiang W."/>
            <person name="Lv Y."/>
            <person name="Cheng L."/>
            <person name="Yang K."/>
            <person name="Chao B."/>
            <person name="Wang X."/>
            <person name="Li Y."/>
            <person name="Pan X."/>
            <person name="You X."/>
            <person name="Zhang Y."/>
            <person name="Yang J."/>
            <person name="Li J."/>
            <person name="Zhang X."/>
            <person name="Liu S."/>
            <person name="Sun C."/>
            <person name="Yang J."/>
            <person name="Shi Q."/>
        </authorList>
    </citation>
    <scope>NUCLEOTIDE SEQUENCE [LARGE SCALE GENOMIC DNA]</scope>
    <source>
        <strain evidence="5">JWS20170419001</strain>
        <tissue evidence="5">Muscle</tissue>
    </source>
</reference>
<dbReference type="Pfam" id="PF01424">
    <property type="entry name" value="R3H"/>
    <property type="match status" value="1"/>
</dbReference>
<evidence type="ECO:0000256" key="1">
    <source>
        <dbReference type="ARBA" id="ARBA00022553"/>
    </source>
</evidence>
<protein>
    <submittedName>
        <fullName evidence="5">R3H domain-containing protein 1</fullName>
    </submittedName>
</protein>
<evidence type="ECO:0000259" key="3">
    <source>
        <dbReference type="PROSITE" id="PS51061"/>
    </source>
</evidence>
<dbReference type="Proteomes" id="UP000319801">
    <property type="component" value="Unassembled WGS sequence"/>
</dbReference>
<proteinExistence type="predicted"/>
<feature type="region of interest" description="Disordered" evidence="2">
    <location>
        <begin position="811"/>
        <end position="838"/>
    </location>
</feature>
<dbReference type="CDD" id="cd02642">
    <property type="entry name" value="R3H_encore_like"/>
    <property type="match status" value="1"/>
</dbReference>
<dbReference type="SUPFAM" id="SSF82708">
    <property type="entry name" value="R3H domain"/>
    <property type="match status" value="1"/>
</dbReference>
<feature type="compositionally biased region" description="Basic and acidic residues" evidence="2">
    <location>
        <begin position="314"/>
        <end position="328"/>
    </location>
</feature>
<dbReference type="PANTHER" id="PTHR15672:SF12">
    <property type="entry name" value="R3H DOMAIN-CONTAINING PROTEIN 1"/>
    <property type="match status" value="1"/>
</dbReference>
<comment type="caution">
    <text evidence="5">The sequence shown here is derived from an EMBL/GenBank/DDBJ whole genome shotgun (WGS) entry which is preliminary data.</text>
</comment>
<dbReference type="PROSITE" id="PS51061">
    <property type="entry name" value="R3H"/>
    <property type="match status" value="1"/>
</dbReference>
<evidence type="ECO:0000259" key="4">
    <source>
        <dbReference type="PROSITE" id="PS51673"/>
    </source>
</evidence>
<feature type="region of interest" description="Disordered" evidence="2">
    <location>
        <begin position="962"/>
        <end position="983"/>
    </location>
</feature>
<dbReference type="InterPro" id="IPR036867">
    <property type="entry name" value="R3H_dom_sf"/>
</dbReference>
<evidence type="ECO:0000313" key="5">
    <source>
        <dbReference type="EMBL" id="TSK67226.1"/>
    </source>
</evidence>
<feature type="compositionally biased region" description="Polar residues" evidence="2">
    <location>
        <begin position="438"/>
        <end position="453"/>
    </location>
</feature>
<dbReference type="FunFam" id="3.30.1370.50:FF:000001">
    <property type="entry name" value="R3H domain-containing protein 2 isoform 1"/>
    <property type="match status" value="1"/>
</dbReference>
<feature type="region of interest" description="Disordered" evidence="2">
    <location>
        <begin position="894"/>
        <end position="920"/>
    </location>
</feature>
<dbReference type="Pfam" id="PF12752">
    <property type="entry name" value="SUZ"/>
    <property type="match status" value="1"/>
</dbReference>